<evidence type="ECO:0000313" key="13">
    <source>
        <dbReference type="Proteomes" id="UP000808914"/>
    </source>
</evidence>
<dbReference type="PANTHER" id="PTHR45526">
    <property type="entry name" value="TRANSCRIPTIONAL REGULATORY PROTEIN DPIA"/>
    <property type="match status" value="1"/>
</dbReference>
<dbReference type="SMART" id="SM00448">
    <property type="entry name" value="REC"/>
    <property type="match status" value="1"/>
</dbReference>
<proteinExistence type="predicted"/>
<evidence type="ECO:0000256" key="10">
    <source>
        <dbReference type="PROSITE-ProRule" id="PRU00169"/>
    </source>
</evidence>
<organism evidence="12 13">
    <name type="scientific">Scopulibacillus daqui</name>
    <dbReference type="NCBI Taxonomy" id="1469162"/>
    <lineage>
        <taxon>Bacteria</taxon>
        <taxon>Bacillati</taxon>
        <taxon>Bacillota</taxon>
        <taxon>Bacilli</taxon>
        <taxon>Bacillales</taxon>
        <taxon>Sporolactobacillaceae</taxon>
        <taxon>Scopulibacillus</taxon>
    </lineage>
</organism>
<keyword evidence="5 9" id="KW-0805">Transcription regulation</keyword>
<protein>
    <recommendedName>
        <fullName evidence="9">Transcriptional regulatory protein</fullName>
    </recommendedName>
</protein>
<feature type="domain" description="Response regulatory" evidence="11">
    <location>
        <begin position="5"/>
        <end position="121"/>
    </location>
</feature>
<evidence type="ECO:0000256" key="4">
    <source>
        <dbReference type="ARBA" id="ARBA00023012"/>
    </source>
</evidence>
<gene>
    <name evidence="12" type="ORF">JOD45_002397</name>
</gene>
<dbReference type="PROSITE" id="PS50110">
    <property type="entry name" value="RESPONSE_REGULATORY"/>
    <property type="match status" value="1"/>
</dbReference>
<dbReference type="Gene3D" id="3.40.50.2300">
    <property type="match status" value="1"/>
</dbReference>
<evidence type="ECO:0000256" key="7">
    <source>
        <dbReference type="ARBA" id="ARBA00023159"/>
    </source>
</evidence>
<dbReference type="Gene3D" id="1.10.10.10">
    <property type="entry name" value="Winged helix-like DNA-binding domain superfamily/Winged helix DNA-binding domain"/>
    <property type="match status" value="1"/>
</dbReference>
<keyword evidence="6 9" id="KW-0238">DNA-binding</keyword>
<sequence length="230" mass="26654">MKAVKTVIVEDDFRVADIHEKFLEKIPEVEVLGKALNAEQALKLLQDNKVDLVLLDIYMPDELGTDLLITIRSRFPDVDIIMITAATDRSFLEKAIRYGVENYLIKPVSMERFINMIEDYIKKRELLQSRDDIDQEFVDRLFGKRYEEKLNNDSKFPKGIDELTLSKVLDILDKSDSGLSAEQVGRRMGASRTTARRYLEYLISADYCRAEVEYGIVGRPERKYYKVKPS</sequence>
<dbReference type="InterPro" id="IPR051271">
    <property type="entry name" value="2C-system_Tx_regulators"/>
</dbReference>
<evidence type="ECO:0000256" key="2">
    <source>
        <dbReference type="ARBA" id="ARBA00022490"/>
    </source>
</evidence>
<evidence type="ECO:0000256" key="8">
    <source>
        <dbReference type="ARBA" id="ARBA00023163"/>
    </source>
</evidence>
<feature type="modified residue" description="4-aspartylphosphate" evidence="10">
    <location>
        <position position="56"/>
    </location>
</feature>
<evidence type="ECO:0000259" key="11">
    <source>
        <dbReference type="PROSITE" id="PS50110"/>
    </source>
</evidence>
<evidence type="ECO:0000256" key="3">
    <source>
        <dbReference type="ARBA" id="ARBA00022553"/>
    </source>
</evidence>
<keyword evidence="13" id="KW-1185">Reference proteome</keyword>
<keyword evidence="4 9" id="KW-0902">Two-component regulatory system</keyword>
<dbReference type="Pfam" id="PF20714">
    <property type="entry name" value="HTH_64"/>
    <property type="match status" value="1"/>
</dbReference>
<evidence type="ECO:0000256" key="1">
    <source>
        <dbReference type="ARBA" id="ARBA00004496"/>
    </source>
</evidence>
<dbReference type="Proteomes" id="UP000808914">
    <property type="component" value="Unassembled WGS sequence"/>
</dbReference>
<dbReference type="EMBL" id="JAFBER010000016">
    <property type="protein sequence ID" value="MBM7646171.1"/>
    <property type="molecule type" value="Genomic_DNA"/>
</dbReference>
<dbReference type="InterPro" id="IPR036388">
    <property type="entry name" value="WH-like_DNA-bd_sf"/>
</dbReference>
<reference evidence="12 13" key="1">
    <citation type="submission" date="2021-01" db="EMBL/GenBank/DDBJ databases">
        <title>Genomic Encyclopedia of Type Strains, Phase IV (KMG-IV): sequencing the most valuable type-strain genomes for metagenomic binning, comparative biology and taxonomic classification.</title>
        <authorList>
            <person name="Goeker M."/>
        </authorList>
    </citation>
    <scope>NUCLEOTIDE SEQUENCE [LARGE SCALE GENOMIC DNA]</scope>
    <source>
        <strain evidence="12 13">DSM 28236</strain>
    </source>
</reference>
<evidence type="ECO:0000313" key="12">
    <source>
        <dbReference type="EMBL" id="MBM7646171.1"/>
    </source>
</evidence>
<accession>A0ABS2Q1J4</accession>
<dbReference type="InterPro" id="IPR001789">
    <property type="entry name" value="Sig_transdc_resp-reg_receiver"/>
</dbReference>
<comment type="subcellular location">
    <subcellularLocation>
        <location evidence="1 9">Cytoplasm</location>
    </subcellularLocation>
</comment>
<keyword evidence="3 10" id="KW-0597">Phosphoprotein</keyword>
<dbReference type="InterPro" id="IPR024187">
    <property type="entry name" value="Sig_transdc_resp-reg_cit/mal"/>
</dbReference>
<keyword evidence="7 9" id="KW-0010">Activator</keyword>
<dbReference type="PIRSF" id="PIRSF006171">
    <property type="entry name" value="RR_citrat_malat"/>
    <property type="match status" value="1"/>
</dbReference>
<name>A0ABS2Q1J4_9BACL</name>
<dbReference type="RefSeq" id="WP_205004065.1">
    <property type="nucleotide sequence ID" value="NZ_JAFBER010000016.1"/>
</dbReference>
<keyword evidence="8 9" id="KW-0804">Transcription</keyword>
<dbReference type="Pfam" id="PF00072">
    <property type="entry name" value="Response_reg"/>
    <property type="match status" value="1"/>
</dbReference>
<evidence type="ECO:0000256" key="9">
    <source>
        <dbReference type="PIRNR" id="PIRNR006171"/>
    </source>
</evidence>
<evidence type="ECO:0000256" key="5">
    <source>
        <dbReference type="ARBA" id="ARBA00023015"/>
    </source>
</evidence>
<evidence type="ECO:0000256" key="6">
    <source>
        <dbReference type="ARBA" id="ARBA00023125"/>
    </source>
</evidence>
<keyword evidence="2 9" id="KW-0963">Cytoplasm</keyword>
<dbReference type="PANTHER" id="PTHR45526:SF6">
    <property type="entry name" value="TRANSCRIPTIONAL REGULATORY PROTEIN CITT"/>
    <property type="match status" value="1"/>
</dbReference>
<dbReference type="InterPro" id="IPR048714">
    <property type="entry name" value="DpiA-like_HTH"/>
</dbReference>
<comment type="caution">
    <text evidence="12">The sequence shown here is derived from an EMBL/GenBank/DDBJ whole genome shotgun (WGS) entry which is preliminary data.</text>
</comment>
<dbReference type="SUPFAM" id="SSF52172">
    <property type="entry name" value="CheY-like"/>
    <property type="match status" value="1"/>
</dbReference>
<dbReference type="InterPro" id="IPR011006">
    <property type="entry name" value="CheY-like_superfamily"/>
</dbReference>